<dbReference type="OrthoDB" id="3378680at2"/>
<protein>
    <submittedName>
        <fullName evidence="3">PH domain-containing protein</fullName>
    </submittedName>
</protein>
<dbReference type="PANTHER" id="PTHR37938">
    <property type="entry name" value="BLL0215 PROTEIN"/>
    <property type="match status" value="1"/>
</dbReference>
<dbReference type="Proteomes" id="UP000199297">
    <property type="component" value="Unassembled WGS sequence"/>
</dbReference>
<dbReference type="Pfam" id="PF03703">
    <property type="entry name" value="bPH_2"/>
    <property type="match status" value="1"/>
</dbReference>
<evidence type="ECO:0000259" key="2">
    <source>
        <dbReference type="Pfam" id="PF03703"/>
    </source>
</evidence>
<dbReference type="RefSeq" id="WP_158088380.1">
    <property type="nucleotide sequence ID" value="NZ_FOBI01000031.1"/>
</dbReference>
<keyword evidence="4" id="KW-1185">Reference proteome</keyword>
<reference evidence="4" key="1">
    <citation type="submission" date="2016-10" db="EMBL/GenBank/DDBJ databases">
        <authorList>
            <person name="Varghese N."/>
            <person name="Submissions S."/>
        </authorList>
    </citation>
    <scope>NUCLEOTIDE SEQUENCE [LARGE SCALE GENOMIC DNA]</scope>
    <source>
        <strain evidence="4">CGMCC 1.9127</strain>
    </source>
</reference>
<dbReference type="EMBL" id="FOBI01000031">
    <property type="protein sequence ID" value="SEL90149.1"/>
    <property type="molecule type" value="Genomic_DNA"/>
</dbReference>
<dbReference type="AlphaFoldDB" id="A0A1H7U033"/>
<feature type="domain" description="YdbS-like PH" evidence="2">
    <location>
        <begin position="60"/>
        <end position="127"/>
    </location>
</feature>
<proteinExistence type="predicted"/>
<evidence type="ECO:0000313" key="3">
    <source>
        <dbReference type="EMBL" id="SEL90149.1"/>
    </source>
</evidence>
<feature type="transmembrane region" description="Helical" evidence="1">
    <location>
        <begin position="26"/>
        <end position="48"/>
    </location>
</feature>
<organism evidence="3 4">
    <name type="scientific">Colwellia chukchiensis</name>
    <dbReference type="NCBI Taxonomy" id="641665"/>
    <lineage>
        <taxon>Bacteria</taxon>
        <taxon>Pseudomonadati</taxon>
        <taxon>Pseudomonadota</taxon>
        <taxon>Gammaproteobacteria</taxon>
        <taxon>Alteromonadales</taxon>
        <taxon>Colwelliaceae</taxon>
        <taxon>Colwellia</taxon>
    </lineage>
</organism>
<keyword evidence="1" id="KW-0472">Membrane</keyword>
<gene>
    <name evidence="3" type="ORF">SAMN05216262_13115</name>
</gene>
<evidence type="ECO:0000256" key="1">
    <source>
        <dbReference type="SAM" id="Phobius"/>
    </source>
</evidence>
<keyword evidence="1" id="KW-0812">Transmembrane</keyword>
<dbReference type="STRING" id="641665.GCA_002104455_02222"/>
<accession>A0A1H7U033</accession>
<name>A0A1H7U033_9GAMM</name>
<dbReference type="PANTHER" id="PTHR37938:SF1">
    <property type="entry name" value="BLL0215 PROTEIN"/>
    <property type="match status" value="1"/>
</dbReference>
<evidence type="ECO:0000313" key="4">
    <source>
        <dbReference type="Proteomes" id="UP000199297"/>
    </source>
</evidence>
<sequence>MKYIEQSLSQNEVIHDEFKLHWFSRIPLVILIILVLPSIGISLPFAIYEYLRLRSIEQGVTNKRVILKTGIISRKTEEMKIDAVETIEIDQSILGRIFGFADVKLTGRGMGALIFKSIDEPIEVKKAIEEVL</sequence>
<keyword evidence="1" id="KW-1133">Transmembrane helix</keyword>
<dbReference type="InterPro" id="IPR005182">
    <property type="entry name" value="YdbS-like_PH"/>
</dbReference>